<sequence>MPALLESCVELFGTQDLYEILGIIKEASANEVKRGYYKLSLKVHPDRVSSDAKEEATQKFQALGRIYRVLSDTNLRALYDETGEVDDEIDTEQCKDWADYWRILFKKVSVNDIREFETKYQGSSEELEDLKASYLEYEGDMEQILENVLCCTHEDESRFAEILTDLINKGELPEYEAFTKESKKQKSGRRKKAKQEAEEAEHLSKELGLGKENGDDALMAMIKQRQQSRGQQMDNFMAGLEAKYCKPQPKKGKKGKATKKK</sequence>
<dbReference type="PANTHER" id="PTHR44144">
    <property type="entry name" value="DNAJ HOMOLOG SUBFAMILY C MEMBER 9"/>
    <property type="match status" value="1"/>
</dbReference>
<name>A0A914A2L9_PATMI</name>
<evidence type="ECO:0000313" key="6">
    <source>
        <dbReference type="Proteomes" id="UP000887568"/>
    </source>
</evidence>
<organism evidence="5 6">
    <name type="scientific">Patiria miniata</name>
    <name type="common">Bat star</name>
    <name type="synonym">Asterina miniata</name>
    <dbReference type="NCBI Taxonomy" id="46514"/>
    <lineage>
        <taxon>Eukaryota</taxon>
        <taxon>Metazoa</taxon>
        <taxon>Echinodermata</taxon>
        <taxon>Eleutherozoa</taxon>
        <taxon>Asterozoa</taxon>
        <taxon>Asteroidea</taxon>
        <taxon>Valvatacea</taxon>
        <taxon>Valvatida</taxon>
        <taxon>Asterinidae</taxon>
        <taxon>Patiria</taxon>
    </lineage>
</organism>
<evidence type="ECO:0000256" key="2">
    <source>
        <dbReference type="SAM" id="Coils"/>
    </source>
</evidence>
<dbReference type="Pfam" id="PF23302">
    <property type="entry name" value="HTH_DNAJC9"/>
    <property type="match status" value="1"/>
</dbReference>
<feature type="domain" description="J" evidence="4">
    <location>
        <begin position="16"/>
        <end position="83"/>
    </location>
</feature>
<dbReference type="Pfam" id="PF00226">
    <property type="entry name" value="DnaJ"/>
    <property type="match status" value="1"/>
</dbReference>
<keyword evidence="6" id="KW-1185">Reference proteome</keyword>
<keyword evidence="1" id="KW-0597">Phosphoprotein</keyword>
<feature type="compositionally biased region" description="Basic and acidic residues" evidence="3">
    <location>
        <begin position="194"/>
        <end position="214"/>
    </location>
</feature>
<dbReference type="InterPro" id="IPR036869">
    <property type="entry name" value="J_dom_sf"/>
</dbReference>
<dbReference type="InterPro" id="IPR052594">
    <property type="entry name" value="J_domain-containing_protein"/>
</dbReference>
<dbReference type="GO" id="GO:0005634">
    <property type="term" value="C:nucleus"/>
    <property type="evidence" value="ECO:0007669"/>
    <property type="project" value="TreeGrafter"/>
</dbReference>
<dbReference type="CTD" id="23234"/>
<evidence type="ECO:0000256" key="1">
    <source>
        <dbReference type="ARBA" id="ARBA00022553"/>
    </source>
</evidence>
<protein>
    <recommendedName>
        <fullName evidence="4">J domain-containing protein</fullName>
    </recommendedName>
</protein>
<dbReference type="PROSITE" id="PS50076">
    <property type="entry name" value="DNAJ_2"/>
    <property type="match status" value="1"/>
</dbReference>
<dbReference type="RefSeq" id="XP_038058093.1">
    <property type="nucleotide sequence ID" value="XM_038202165.1"/>
</dbReference>
<dbReference type="SMART" id="SM00271">
    <property type="entry name" value="DnaJ"/>
    <property type="match status" value="1"/>
</dbReference>
<dbReference type="GO" id="GO:0031072">
    <property type="term" value="F:heat shock protein binding"/>
    <property type="evidence" value="ECO:0007669"/>
    <property type="project" value="TreeGrafter"/>
</dbReference>
<dbReference type="GO" id="GO:0005737">
    <property type="term" value="C:cytoplasm"/>
    <property type="evidence" value="ECO:0007669"/>
    <property type="project" value="TreeGrafter"/>
</dbReference>
<dbReference type="Gene3D" id="1.10.287.110">
    <property type="entry name" value="DnaJ domain"/>
    <property type="match status" value="1"/>
</dbReference>
<evidence type="ECO:0000256" key="3">
    <source>
        <dbReference type="SAM" id="MobiDB-lite"/>
    </source>
</evidence>
<dbReference type="EnsemblMetazoa" id="XM_038202165.1">
    <property type="protein sequence ID" value="XP_038058093.1"/>
    <property type="gene ID" value="LOC119729558"/>
</dbReference>
<dbReference type="OrthoDB" id="110024at2759"/>
<dbReference type="GeneID" id="119729558"/>
<dbReference type="AlphaFoldDB" id="A0A914A2L9"/>
<evidence type="ECO:0000259" key="4">
    <source>
        <dbReference type="PROSITE" id="PS50076"/>
    </source>
</evidence>
<dbReference type="InterPro" id="IPR001623">
    <property type="entry name" value="DnaJ_domain"/>
</dbReference>
<feature type="compositionally biased region" description="Polar residues" evidence="3">
    <location>
        <begin position="224"/>
        <end position="234"/>
    </location>
</feature>
<feature type="region of interest" description="Disordered" evidence="3">
    <location>
        <begin position="178"/>
        <end position="261"/>
    </location>
</feature>
<proteinExistence type="predicted"/>
<dbReference type="Proteomes" id="UP000887568">
    <property type="component" value="Unplaced"/>
</dbReference>
<reference evidence="5" key="1">
    <citation type="submission" date="2022-11" db="UniProtKB">
        <authorList>
            <consortium name="EnsemblMetazoa"/>
        </authorList>
    </citation>
    <scope>IDENTIFICATION</scope>
</reference>
<dbReference type="FunFam" id="1.10.287.110:FF:000035">
    <property type="entry name" value="DnaJ homolog subfamily C member 9"/>
    <property type="match status" value="1"/>
</dbReference>
<dbReference type="OMA" id="WLDLWSK"/>
<feature type="compositionally biased region" description="Basic residues" evidence="3">
    <location>
        <begin position="248"/>
        <end position="261"/>
    </location>
</feature>
<dbReference type="PRINTS" id="PR00625">
    <property type="entry name" value="JDOMAIN"/>
</dbReference>
<evidence type="ECO:0000313" key="5">
    <source>
        <dbReference type="EnsemblMetazoa" id="XP_038058093.1"/>
    </source>
</evidence>
<dbReference type="SUPFAM" id="SSF46565">
    <property type="entry name" value="Chaperone J-domain"/>
    <property type="match status" value="1"/>
</dbReference>
<dbReference type="InterPro" id="IPR056453">
    <property type="entry name" value="HTH_DNAJC9"/>
</dbReference>
<keyword evidence="2" id="KW-0175">Coiled coil</keyword>
<accession>A0A914A2L9</accession>
<dbReference type="PANTHER" id="PTHR44144:SF1">
    <property type="entry name" value="DNAJ HOMOLOG SUBFAMILY C MEMBER 9"/>
    <property type="match status" value="1"/>
</dbReference>
<dbReference type="CDD" id="cd06257">
    <property type="entry name" value="DnaJ"/>
    <property type="match status" value="1"/>
</dbReference>
<feature type="coiled-coil region" evidence="2">
    <location>
        <begin position="113"/>
        <end position="147"/>
    </location>
</feature>